<evidence type="ECO:0000256" key="4">
    <source>
        <dbReference type="ARBA" id="ARBA00023136"/>
    </source>
</evidence>
<dbReference type="PANTHER" id="PTHR10361">
    <property type="entry name" value="SODIUM-BILE ACID COTRANSPORTER"/>
    <property type="match status" value="1"/>
</dbReference>
<dbReference type="EMBL" id="CP043875">
    <property type="protein sequence ID" value="WOF15535.1"/>
    <property type="molecule type" value="Genomic_DNA"/>
</dbReference>
<feature type="transmembrane region" description="Helical" evidence="5">
    <location>
        <begin position="30"/>
        <end position="48"/>
    </location>
</feature>
<keyword evidence="3 5" id="KW-1133">Transmembrane helix</keyword>
<dbReference type="InterPro" id="IPR038770">
    <property type="entry name" value="Na+/solute_symporter_sf"/>
</dbReference>
<keyword evidence="4 5" id="KW-0472">Membrane</keyword>
<dbReference type="Proteomes" id="UP001301797">
    <property type="component" value="Chromosome"/>
</dbReference>
<dbReference type="KEGG" id="mefw:F1737_01965"/>
<evidence type="ECO:0000256" key="3">
    <source>
        <dbReference type="ARBA" id="ARBA00022989"/>
    </source>
</evidence>
<dbReference type="Gene3D" id="1.20.1530.20">
    <property type="match status" value="1"/>
</dbReference>
<evidence type="ECO:0000256" key="5">
    <source>
        <dbReference type="SAM" id="Phobius"/>
    </source>
</evidence>
<feature type="transmembrane region" description="Helical" evidence="5">
    <location>
        <begin position="157"/>
        <end position="183"/>
    </location>
</feature>
<evidence type="ECO:0000313" key="6">
    <source>
        <dbReference type="EMBL" id="WOF15535.1"/>
    </source>
</evidence>
<keyword evidence="2 5" id="KW-0812">Transmembrane</keyword>
<organism evidence="6 7">
    <name type="scientific">Methanochimaera problematica</name>
    <dbReference type="NCBI Taxonomy" id="2609417"/>
    <lineage>
        <taxon>Archaea</taxon>
        <taxon>Methanobacteriati</taxon>
        <taxon>Methanobacteriota</taxon>
        <taxon>Stenosarchaea group</taxon>
        <taxon>Methanomicrobia</taxon>
        <taxon>Methanomicrobiales</taxon>
        <taxon>Methanomicrobiaceae</taxon>
        <taxon>Methanochimaera</taxon>
    </lineage>
</organism>
<dbReference type="GO" id="GO:0016020">
    <property type="term" value="C:membrane"/>
    <property type="evidence" value="ECO:0007669"/>
    <property type="project" value="UniProtKB-SubCell"/>
</dbReference>
<dbReference type="Pfam" id="PF01758">
    <property type="entry name" value="SBF"/>
    <property type="match status" value="1"/>
</dbReference>
<feature type="transmembrane region" description="Helical" evidence="5">
    <location>
        <begin position="228"/>
        <end position="253"/>
    </location>
</feature>
<proteinExistence type="predicted"/>
<evidence type="ECO:0000256" key="2">
    <source>
        <dbReference type="ARBA" id="ARBA00022692"/>
    </source>
</evidence>
<name>A0AA97F9Z7_9EURY</name>
<dbReference type="InterPro" id="IPR004710">
    <property type="entry name" value="Bilac:Na_transpt"/>
</dbReference>
<reference evidence="6 7" key="1">
    <citation type="submission" date="2019-09" db="EMBL/GenBank/DDBJ databases">
        <title>The complete genome of Methanoplanus sp. FWC-SCC4.</title>
        <authorList>
            <person name="Chen S.-C."/>
            <person name="Zhou Y.-Z."/>
            <person name="Lai M.-C."/>
        </authorList>
    </citation>
    <scope>NUCLEOTIDE SEQUENCE [LARGE SCALE GENOMIC DNA]</scope>
    <source>
        <strain evidence="6 7">FWC-SCC4</strain>
    </source>
</reference>
<sequence length="282" mass="30661">MSSMFSIGLGISFKKIVDIFRDPELLTKSLLINLILIPAIAVMLALLLGIKGSLFLGFMMMACAPGASYAPRITEIANGDVEHSIILMFVLCSFALFSAPLTLPLFISSPAIVNLWDVIRILAIVQVFPLISGIYLNSQKPKISRRISHIVFKFSNISAFIAIMASLVIIFFSEAGMMLYSVITDLKSIIGMILVVFFSLLLGYMSGGDNIGRKKSMATGSANRNAGVAFLIASSSFVLLPDVIIIIIAYIIIQTLMSGSLAGYWLWKDMKSGKSTILSVNR</sequence>
<evidence type="ECO:0000256" key="1">
    <source>
        <dbReference type="ARBA" id="ARBA00004141"/>
    </source>
</evidence>
<dbReference type="PANTHER" id="PTHR10361:SF28">
    <property type="entry name" value="P3 PROTEIN-RELATED"/>
    <property type="match status" value="1"/>
</dbReference>
<dbReference type="AlphaFoldDB" id="A0AA97F9Z7"/>
<gene>
    <name evidence="6" type="ORF">F1737_01965</name>
</gene>
<comment type="subcellular location">
    <subcellularLocation>
        <location evidence="1">Membrane</location>
        <topology evidence="1">Multi-pass membrane protein</topology>
    </subcellularLocation>
</comment>
<accession>A0AA97F9Z7</accession>
<protein>
    <submittedName>
        <fullName evidence="6">Bile acid:sodium symporter</fullName>
    </submittedName>
</protein>
<feature type="transmembrane region" description="Helical" evidence="5">
    <location>
        <begin position="189"/>
        <end position="207"/>
    </location>
</feature>
<evidence type="ECO:0000313" key="7">
    <source>
        <dbReference type="Proteomes" id="UP001301797"/>
    </source>
</evidence>
<dbReference type="GeneID" id="85228896"/>
<dbReference type="InterPro" id="IPR002657">
    <property type="entry name" value="BilAc:Na_symport/Acr3"/>
</dbReference>
<dbReference type="RefSeq" id="WP_317137106.1">
    <property type="nucleotide sequence ID" value="NZ_CP043875.1"/>
</dbReference>
<keyword evidence="7" id="KW-1185">Reference proteome</keyword>
<feature type="transmembrane region" description="Helical" evidence="5">
    <location>
        <begin position="85"/>
        <end position="106"/>
    </location>
</feature>
<feature type="transmembrane region" description="Helical" evidence="5">
    <location>
        <begin position="118"/>
        <end position="136"/>
    </location>
</feature>